<gene>
    <name evidence="1" type="ORF">AC4HA13_0066</name>
</gene>
<dbReference type="Proteomes" id="UP000509770">
    <property type="component" value="Segment"/>
</dbReference>
<reference evidence="1" key="1">
    <citation type="submission" date="2019-07" db="EMBL/GenBank/DDBJ databases">
        <authorList>
            <person name="Lin J."/>
            <person name="Cucic S."/>
            <person name="Klem A."/>
            <person name="Kropinski A."/>
            <person name="Anany H."/>
        </authorList>
    </citation>
    <scope>NUCLEOTIDE SEQUENCE [LARGE SCALE GENOMIC DNA]</scope>
</reference>
<protein>
    <submittedName>
        <fullName evidence="1">Uncharacterized protein</fullName>
    </submittedName>
</protein>
<dbReference type="EMBL" id="MN136198">
    <property type="protein sequence ID" value="QEM43040.1"/>
    <property type="molecule type" value="Genomic_DNA"/>
</dbReference>
<evidence type="ECO:0000313" key="1">
    <source>
        <dbReference type="EMBL" id="QEM43040.1"/>
    </source>
</evidence>
<organism evidence="1 2">
    <name type="scientific">Escherichia phage vB_EcoM_4HA13</name>
    <dbReference type="NCBI Taxonomy" id="2601675"/>
    <lineage>
        <taxon>Viruses</taxon>
        <taxon>Duplodnaviria</taxon>
        <taxon>Heunggongvirae</taxon>
        <taxon>Uroviricota</taxon>
        <taxon>Caudoviricetes</taxon>
        <taxon>Chaseviridae</taxon>
        <taxon>Cleopatravirinae</taxon>
        <taxon>Sabourvirus</taxon>
        <taxon>Sabourvirus sv4HA13</taxon>
    </lineage>
</organism>
<keyword evidence="2" id="KW-1185">Reference proteome</keyword>
<accession>A0A7D0N8U8</accession>
<dbReference type="InterPro" id="IPR049156">
    <property type="entry name" value="Phage_chap_TAC_15-like"/>
</dbReference>
<name>A0A7D0N8U8_9CAUD</name>
<dbReference type="Pfam" id="PF21822">
    <property type="entry name" value="Phage_TAC_15"/>
    <property type="match status" value="1"/>
</dbReference>
<proteinExistence type="predicted"/>
<evidence type="ECO:0000313" key="2">
    <source>
        <dbReference type="Proteomes" id="UP000509770"/>
    </source>
</evidence>
<sequence length="152" mass="17284">MACELLQREFTNSKGEKVLVVVRQMAAASALDLHVELVGKLGTRIFPFIEDKYTFGDIIFLMQQQEHPVFTELFKRVISINVQLEGQEVKPALFNMQFNGELMLACKVFGLVLEANFLSFFKQGLEINEQRRLEAVEASKLAEQKNSSPETI</sequence>